<evidence type="ECO:0000313" key="2">
    <source>
        <dbReference type="EMBL" id="NDU44007.1"/>
    </source>
</evidence>
<protein>
    <submittedName>
        <fullName evidence="2">Uncharacterized protein</fullName>
    </submittedName>
</protein>
<dbReference type="EMBL" id="WNJL01000060">
    <property type="protein sequence ID" value="NDU44007.1"/>
    <property type="molecule type" value="Genomic_DNA"/>
</dbReference>
<sequence length="89" mass="10484">MGYYYKSFHSHSPWWVRLLVVIMGVIFLFGVFFFAIFAAIAVALLGASGGLYLWWQRRKKMRKGAHTDIVVTEYREIHPPHPPFDQTRR</sequence>
<reference evidence="2" key="1">
    <citation type="submission" date="2019-11" db="EMBL/GenBank/DDBJ databases">
        <title>Acidithiobacillus ferrianus sp. nov.: a facultatively anaerobic and extremely acidophilic chemolithoautotroph.</title>
        <authorList>
            <person name="Norris P.R."/>
            <person name="Falagan C."/>
            <person name="Moya-Beltran A."/>
            <person name="Castro M."/>
            <person name="Quatrini R."/>
            <person name="Johnson D.B."/>
        </authorList>
    </citation>
    <scope>NUCLEOTIDE SEQUENCE [LARGE SCALE GENOMIC DNA]</scope>
    <source>
        <strain evidence="2">MG</strain>
    </source>
</reference>
<comment type="caution">
    <text evidence="2">The sequence shown here is derived from an EMBL/GenBank/DDBJ whole genome shotgun (WGS) entry which is preliminary data.</text>
</comment>
<keyword evidence="1" id="KW-0812">Transmembrane</keyword>
<dbReference type="AlphaFoldDB" id="A0A845UE18"/>
<evidence type="ECO:0000256" key="1">
    <source>
        <dbReference type="SAM" id="Phobius"/>
    </source>
</evidence>
<proteinExistence type="predicted"/>
<keyword evidence="1" id="KW-1133">Transmembrane helix</keyword>
<feature type="transmembrane region" description="Helical" evidence="1">
    <location>
        <begin position="20"/>
        <end position="53"/>
    </location>
</feature>
<dbReference type="RefSeq" id="WP_163099660.1">
    <property type="nucleotide sequence ID" value="NZ_CP127523.1"/>
</dbReference>
<accession>A0A845UE18</accession>
<name>A0A845UE18_9PROT</name>
<gene>
    <name evidence="2" type="ORF">GL267_15665</name>
</gene>
<organism evidence="2">
    <name type="scientific">Acidithiobacillus ferrianus</name>
    <dbReference type="NCBI Taxonomy" id="2678518"/>
    <lineage>
        <taxon>Bacteria</taxon>
        <taxon>Pseudomonadati</taxon>
        <taxon>Pseudomonadota</taxon>
        <taxon>Acidithiobacillia</taxon>
        <taxon>Acidithiobacillales</taxon>
        <taxon>Acidithiobacillaceae</taxon>
        <taxon>Acidithiobacillus</taxon>
    </lineage>
</organism>
<keyword evidence="1" id="KW-0472">Membrane</keyword>